<dbReference type="Gene3D" id="3.20.20.80">
    <property type="entry name" value="Glycosidases"/>
    <property type="match status" value="1"/>
</dbReference>
<reference evidence="3 4" key="1">
    <citation type="submission" date="2019-09" db="EMBL/GenBank/DDBJ databases">
        <title>The hologenome of the rock-dwelling lichen Lasallia pustulata.</title>
        <authorList>
            <person name="Greshake Tzovaras B."/>
            <person name="Segers F."/>
            <person name="Bicker A."/>
            <person name="Dal Grande F."/>
            <person name="Otte J."/>
            <person name="Hankeln T."/>
            <person name="Schmitt I."/>
            <person name="Ebersberger I."/>
        </authorList>
    </citation>
    <scope>NUCLEOTIDE SEQUENCE [LARGE SCALE GENOMIC DNA]</scope>
    <source>
        <strain evidence="3">A1-1</strain>
    </source>
</reference>
<feature type="domain" description="Asl1-like glycosyl hydrolase catalytic" evidence="2">
    <location>
        <begin position="28"/>
        <end position="270"/>
    </location>
</feature>
<dbReference type="InterPro" id="IPR053183">
    <property type="entry name" value="ASL1"/>
</dbReference>
<comment type="caution">
    <text evidence="3">The sequence shown here is derived from an EMBL/GenBank/DDBJ whole genome shotgun (WGS) entry which is preliminary data.</text>
</comment>
<feature type="chain" id="PRO_5024434854" description="Asl1-like glycosyl hydrolase catalytic domain-containing protein" evidence="1">
    <location>
        <begin position="19"/>
        <end position="306"/>
    </location>
</feature>
<organism evidence="3 4">
    <name type="scientific">Lasallia pustulata</name>
    <dbReference type="NCBI Taxonomy" id="136370"/>
    <lineage>
        <taxon>Eukaryota</taxon>
        <taxon>Fungi</taxon>
        <taxon>Dikarya</taxon>
        <taxon>Ascomycota</taxon>
        <taxon>Pezizomycotina</taxon>
        <taxon>Lecanoromycetes</taxon>
        <taxon>OSLEUM clade</taxon>
        <taxon>Umbilicariomycetidae</taxon>
        <taxon>Umbilicariales</taxon>
        <taxon>Umbilicariaceae</taxon>
        <taxon>Lasallia</taxon>
    </lineage>
</organism>
<proteinExistence type="predicted"/>
<dbReference type="OrthoDB" id="43654at2759"/>
<dbReference type="EMBL" id="VXIT01000004">
    <property type="protein sequence ID" value="KAA6413085.1"/>
    <property type="molecule type" value="Genomic_DNA"/>
</dbReference>
<dbReference type="PANTHER" id="PTHR34154:SF3">
    <property type="entry name" value="ALKALI-SENSITIVE LINKAGE PROTEIN 1"/>
    <property type="match status" value="1"/>
</dbReference>
<dbReference type="AlphaFoldDB" id="A0A5M8PWK1"/>
<accession>A0A5M8PWK1</accession>
<dbReference type="Pfam" id="PF11790">
    <property type="entry name" value="Glyco_hydro_cc"/>
    <property type="match status" value="1"/>
</dbReference>
<dbReference type="InterPro" id="IPR017853">
    <property type="entry name" value="GH"/>
</dbReference>
<evidence type="ECO:0000313" key="3">
    <source>
        <dbReference type="EMBL" id="KAA6413085.1"/>
    </source>
</evidence>
<dbReference type="Proteomes" id="UP000324767">
    <property type="component" value="Unassembled WGS sequence"/>
</dbReference>
<dbReference type="PANTHER" id="PTHR34154">
    <property type="entry name" value="ALKALI-SENSITIVE LINKAGE PROTEIN 1"/>
    <property type="match status" value="1"/>
</dbReference>
<feature type="signal peptide" evidence="1">
    <location>
        <begin position="1"/>
        <end position="18"/>
    </location>
</feature>
<sequence length="306" mass="33163">MHSTLALALLAFLPSALGQISKSSKRGLVYVPNAKYPQDDAIWDSDTSDLTWYYNYGSTPSPAYDNSTKLEFVPMLWGAPSSTSDNTFLNDVMSQIHAGTNVSYVLTFNEPDGQDNGGSGVPADMAAQTWIREVEPLKKYGVKLGAPAVTGAPSGFTWLQNFFAACNGNCSADFIPVHWYGNFEGLASHVGQVRGTYPNMTIWVTEYADANVDLADSQSFYNQSSQYFDRIDYITHYSYFGAFRSSVSNVGPNAAMLTEKGKLTSIGSWYLGGAKTNNIPKGSAGRNAVFAGSGLLVTLVGFWCLL</sequence>
<dbReference type="GO" id="GO:0071966">
    <property type="term" value="P:fungal-type cell wall polysaccharide metabolic process"/>
    <property type="evidence" value="ECO:0007669"/>
    <property type="project" value="TreeGrafter"/>
</dbReference>
<evidence type="ECO:0000259" key="2">
    <source>
        <dbReference type="Pfam" id="PF11790"/>
    </source>
</evidence>
<evidence type="ECO:0000256" key="1">
    <source>
        <dbReference type="SAM" id="SignalP"/>
    </source>
</evidence>
<gene>
    <name evidence="3" type="ORF">FRX48_02829</name>
</gene>
<name>A0A5M8PWK1_9LECA</name>
<dbReference type="InterPro" id="IPR024655">
    <property type="entry name" value="Asl1_glyco_hydro_catalytic"/>
</dbReference>
<protein>
    <recommendedName>
        <fullName evidence="2">Asl1-like glycosyl hydrolase catalytic domain-containing protein</fullName>
    </recommendedName>
</protein>
<dbReference type="FunFam" id="3.20.20.80:FF:000207">
    <property type="entry name" value="Glycoside hydrolase family 128 protein"/>
    <property type="match status" value="1"/>
</dbReference>
<keyword evidence="1" id="KW-0732">Signal</keyword>
<dbReference type="GO" id="GO:0009277">
    <property type="term" value="C:fungal-type cell wall"/>
    <property type="evidence" value="ECO:0007669"/>
    <property type="project" value="TreeGrafter"/>
</dbReference>
<evidence type="ECO:0000313" key="4">
    <source>
        <dbReference type="Proteomes" id="UP000324767"/>
    </source>
</evidence>
<dbReference type="SUPFAM" id="SSF51445">
    <property type="entry name" value="(Trans)glycosidases"/>
    <property type="match status" value="1"/>
</dbReference>